<dbReference type="Gene3D" id="3.40.50.2000">
    <property type="entry name" value="Glycogen Phosphorylase B"/>
    <property type="match status" value="1"/>
</dbReference>
<dbReference type="EMBL" id="CAADRP010001807">
    <property type="protein sequence ID" value="VFU52900.1"/>
    <property type="molecule type" value="Genomic_DNA"/>
</dbReference>
<dbReference type="PANTHER" id="PTHR31170:SF24">
    <property type="match status" value="1"/>
</dbReference>
<dbReference type="InterPro" id="IPR004158">
    <property type="entry name" value="DUF247_pln"/>
</dbReference>
<protein>
    <submittedName>
        <fullName evidence="1">Uncharacterized protein</fullName>
    </submittedName>
</protein>
<dbReference type="SUPFAM" id="SSF53756">
    <property type="entry name" value="UDP-Glycosyltransferase/glycogen phosphorylase"/>
    <property type="match status" value="1"/>
</dbReference>
<reference evidence="1" key="1">
    <citation type="submission" date="2019-03" db="EMBL/GenBank/DDBJ databases">
        <authorList>
            <person name="Mank J."/>
            <person name="Almeida P."/>
        </authorList>
    </citation>
    <scope>NUCLEOTIDE SEQUENCE</scope>
    <source>
        <strain evidence="1">78183</strain>
    </source>
</reference>
<name>A0A6N2MXC2_SALVM</name>
<evidence type="ECO:0000313" key="1">
    <source>
        <dbReference type="EMBL" id="VFU52900.1"/>
    </source>
</evidence>
<sequence>MEQCLYEREAYICSYIKFMDQLVDSVGDVGLLVQKDIILHWLEVPKKFIIATVPLLQEPLEKELQEIHPGCIVVDMLFPWAANFAAKLGIPRLVLFHGISNFAACAGECVRLYEPHKKVSQRFVLPDFPGDIKLTKFPNFLRRLIFLVKKLRK</sequence>
<dbReference type="PANTHER" id="PTHR31170">
    <property type="entry name" value="BNAC04G53230D PROTEIN"/>
    <property type="match status" value="1"/>
</dbReference>
<dbReference type="Pfam" id="PF03140">
    <property type="entry name" value="DUF247"/>
    <property type="match status" value="1"/>
</dbReference>
<organism evidence="1">
    <name type="scientific">Salix viminalis</name>
    <name type="common">Common osier</name>
    <name type="synonym">Basket willow</name>
    <dbReference type="NCBI Taxonomy" id="40686"/>
    <lineage>
        <taxon>Eukaryota</taxon>
        <taxon>Viridiplantae</taxon>
        <taxon>Streptophyta</taxon>
        <taxon>Embryophyta</taxon>
        <taxon>Tracheophyta</taxon>
        <taxon>Spermatophyta</taxon>
        <taxon>Magnoliopsida</taxon>
        <taxon>eudicotyledons</taxon>
        <taxon>Gunneridae</taxon>
        <taxon>Pentapetalae</taxon>
        <taxon>rosids</taxon>
        <taxon>fabids</taxon>
        <taxon>Malpighiales</taxon>
        <taxon>Salicaceae</taxon>
        <taxon>Saliceae</taxon>
        <taxon>Salix</taxon>
    </lineage>
</organism>
<dbReference type="AlphaFoldDB" id="A0A6N2MXC2"/>
<accession>A0A6N2MXC2</accession>
<gene>
    <name evidence="1" type="ORF">SVIM_LOCUS365390</name>
</gene>
<proteinExistence type="predicted"/>